<dbReference type="GO" id="GO:0032259">
    <property type="term" value="P:methylation"/>
    <property type="evidence" value="ECO:0007669"/>
    <property type="project" value="UniProtKB-KW"/>
</dbReference>
<dbReference type="GO" id="GO:0008168">
    <property type="term" value="F:methyltransferase activity"/>
    <property type="evidence" value="ECO:0007669"/>
    <property type="project" value="UniProtKB-KW"/>
</dbReference>
<evidence type="ECO:0000313" key="1">
    <source>
        <dbReference type="EMBL" id="AEI30259.1"/>
    </source>
</evidence>
<dbReference type="AlphaFoldDB" id="F8UGV2"/>
<reference evidence="1" key="1">
    <citation type="submission" date="2011-04" db="EMBL/GenBank/DDBJ databases">
        <title>Taxonomic and functional metagenomic profiling of the microbial community in the anoxic sediment of a brackish shallow lake (Laguna de Carrizo Central Spain).</title>
        <authorList>
            <consortium name="CONSOLIDER consortium CSD2007-00005"/>
            <person name="Guazzaroni M.-E."/>
            <person name="Richter M."/>
            <person name="Garcia-Salamanca A."/>
            <person name="Yarza P."/>
            <person name="Ferrer M."/>
        </authorList>
    </citation>
    <scope>NUCLEOTIDE SEQUENCE</scope>
</reference>
<keyword evidence="1" id="KW-0808">Transferase</keyword>
<gene>
    <name evidence="1" type="ORF">LDC_03407</name>
</gene>
<name>F8UGV2_9ZZZZ</name>
<dbReference type="CDD" id="cd02440">
    <property type="entry name" value="AdoMet_MTases"/>
    <property type="match status" value="1"/>
</dbReference>
<sequence length="212" mass="24189">MISPPDQEALTEYYTGDYYFFNRDNDFEFKRNYQLYRRTIKLIENDVSEKRVMEIGCSKGYLLAILNKLGWQVKGIEISEEAAFYARNEFNLPVFTGDVESYAERNPTPQYPLILALDVLEHVPDPSTFLMAVGQLLSSGGFLIIDTPNGESSTIKSERGAWKGFNPFHIHIFSLAGIQILLTPNNLSLQSSYEYSYNPFESDLGGIELKIR</sequence>
<dbReference type="SUPFAM" id="SSF53335">
    <property type="entry name" value="S-adenosyl-L-methionine-dependent methyltransferases"/>
    <property type="match status" value="1"/>
</dbReference>
<proteinExistence type="predicted"/>
<dbReference type="PANTHER" id="PTHR43861">
    <property type="entry name" value="TRANS-ACONITATE 2-METHYLTRANSFERASE-RELATED"/>
    <property type="match status" value="1"/>
</dbReference>
<dbReference type="InterPro" id="IPR029063">
    <property type="entry name" value="SAM-dependent_MTases_sf"/>
</dbReference>
<protein>
    <submittedName>
        <fullName evidence="1">Methyltransferase type 11</fullName>
    </submittedName>
</protein>
<dbReference type="EMBL" id="JF805023">
    <property type="protein sequence ID" value="AEI30259.1"/>
    <property type="molecule type" value="Genomic_DNA"/>
</dbReference>
<keyword evidence="1" id="KW-0489">Methyltransferase</keyword>
<feature type="non-terminal residue" evidence="1">
    <location>
        <position position="212"/>
    </location>
</feature>
<dbReference type="Pfam" id="PF13489">
    <property type="entry name" value="Methyltransf_23"/>
    <property type="match status" value="1"/>
</dbReference>
<dbReference type="Gene3D" id="3.40.50.150">
    <property type="entry name" value="Vaccinia Virus protein VP39"/>
    <property type="match status" value="1"/>
</dbReference>
<accession>F8UGV2</accession>
<organism evidence="1">
    <name type="scientific">uncultured microorganism</name>
    <dbReference type="NCBI Taxonomy" id="358574"/>
    <lineage>
        <taxon>unclassified sequences</taxon>
        <taxon>environmental samples</taxon>
    </lineage>
</organism>
<dbReference type="PANTHER" id="PTHR43861:SF6">
    <property type="entry name" value="METHYLTRANSFERASE TYPE 11"/>
    <property type="match status" value="1"/>
</dbReference>